<comment type="cofactor">
    <cofactor evidence="1">
        <name>Mg(2+)</name>
        <dbReference type="ChEBI" id="CHEBI:18420"/>
    </cofactor>
</comment>
<evidence type="ECO:0000256" key="2">
    <source>
        <dbReference type="ARBA" id="ARBA00006479"/>
    </source>
</evidence>
<sequence>NAPGGVISQTRKRSGPLYGALEAGGTKWVCAVGTGPDDIRATARFATTAPGATIAQAIAFFRPHQDALTAMGIGSFGPLDPDPGSPTFGWITDTPKPGWAQTDLAGAMRRALGVPVAFDTDVNAAALGEYQWGAAQRLDSLIYITVGTGLGGGAMVHGRLIHGLLHPEMGHIRVPHDWTADPFPGTCPFHGDCLEGLASGPALEARWGQRGETLPADHPAWELEAQYLAHGLVSMICMLSPQRLILGGGVMLQTHLFPRIRRLVHHVLNGYIRAPALIDGIDTYIVPPALGERAGVLGAMALARVLSPNTTKTQ</sequence>
<evidence type="ECO:0000256" key="1">
    <source>
        <dbReference type="ARBA" id="ARBA00001946"/>
    </source>
</evidence>
<dbReference type="FunFam" id="3.30.420.40:FF:000136">
    <property type="entry name" value="Putative fructokinase"/>
    <property type="match status" value="1"/>
</dbReference>
<dbReference type="Gene3D" id="3.30.420.40">
    <property type="match status" value="2"/>
</dbReference>
<evidence type="ECO:0000256" key="7">
    <source>
        <dbReference type="ARBA" id="ARBA00022833"/>
    </source>
</evidence>
<dbReference type="InterPro" id="IPR049874">
    <property type="entry name" value="ROK_cs"/>
</dbReference>
<evidence type="ECO:0000256" key="4">
    <source>
        <dbReference type="ARBA" id="ARBA00022723"/>
    </source>
</evidence>
<dbReference type="PANTHER" id="PTHR42742">
    <property type="entry name" value="TRANSCRIPTIONAL REPRESSOR MPRA"/>
    <property type="match status" value="1"/>
</dbReference>
<dbReference type="FunFam" id="3.30.420.40:FF:000153">
    <property type="entry name" value="Putative fructokinase"/>
    <property type="match status" value="1"/>
</dbReference>
<keyword evidence="10" id="KW-0119">Carbohydrate metabolism</keyword>
<keyword evidence="9" id="KW-0460">Magnesium</keyword>
<comment type="similarity">
    <text evidence="2">Belongs to the ROK (NagC/XylR) family.</text>
</comment>
<comment type="caution">
    <text evidence="13">The sequence shown here is derived from an EMBL/GenBank/DDBJ whole genome shotgun (WGS) entry which is preliminary data.</text>
</comment>
<keyword evidence="4" id="KW-0479">Metal-binding</keyword>
<evidence type="ECO:0000256" key="9">
    <source>
        <dbReference type="ARBA" id="ARBA00022842"/>
    </source>
</evidence>
<name>W4MA51_9BACT</name>
<evidence type="ECO:0000256" key="10">
    <source>
        <dbReference type="ARBA" id="ARBA00023277"/>
    </source>
</evidence>
<keyword evidence="8" id="KW-0067">ATP-binding</keyword>
<evidence type="ECO:0000256" key="8">
    <source>
        <dbReference type="ARBA" id="ARBA00022840"/>
    </source>
</evidence>
<organism evidence="13 14">
    <name type="scientific">Candidatus Entotheonella gemina</name>
    <dbReference type="NCBI Taxonomy" id="1429439"/>
    <lineage>
        <taxon>Bacteria</taxon>
        <taxon>Pseudomonadati</taxon>
        <taxon>Nitrospinota/Tectimicrobiota group</taxon>
        <taxon>Candidatus Tectimicrobiota</taxon>
        <taxon>Candidatus Entotheonellia</taxon>
        <taxon>Candidatus Entotheonellales</taxon>
        <taxon>Candidatus Entotheonellaceae</taxon>
        <taxon>Candidatus Entotheonella</taxon>
    </lineage>
</organism>
<accession>W4MA51</accession>
<dbReference type="AlphaFoldDB" id="W4MA51"/>
<dbReference type="HOGENOM" id="CLU_036604_3_0_7"/>
<dbReference type="GO" id="GO:0046872">
    <property type="term" value="F:metal ion binding"/>
    <property type="evidence" value="ECO:0007669"/>
    <property type="project" value="UniProtKB-KW"/>
</dbReference>
<dbReference type="Proteomes" id="UP000019140">
    <property type="component" value="Unassembled WGS sequence"/>
</dbReference>
<dbReference type="EMBL" id="AZHX01000488">
    <property type="protein sequence ID" value="ETX07259.1"/>
    <property type="molecule type" value="Genomic_DNA"/>
</dbReference>
<evidence type="ECO:0000313" key="14">
    <source>
        <dbReference type="Proteomes" id="UP000019140"/>
    </source>
</evidence>
<dbReference type="EC" id="2.7.1.4" evidence="11"/>
<dbReference type="CDD" id="cd24067">
    <property type="entry name" value="ASKHA_NBD_ROK_BsFRK-like"/>
    <property type="match status" value="1"/>
</dbReference>
<evidence type="ECO:0000256" key="11">
    <source>
        <dbReference type="ARBA" id="ARBA00038887"/>
    </source>
</evidence>
<evidence type="ECO:0000313" key="13">
    <source>
        <dbReference type="EMBL" id="ETX07259.1"/>
    </source>
</evidence>
<keyword evidence="7" id="KW-0862">Zinc</keyword>
<dbReference type="GO" id="GO:0005524">
    <property type="term" value="F:ATP binding"/>
    <property type="evidence" value="ECO:0007669"/>
    <property type="project" value="UniProtKB-KW"/>
</dbReference>
<dbReference type="PROSITE" id="PS01125">
    <property type="entry name" value="ROK"/>
    <property type="match status" value="1"/>
</dbReference>
<dbReference type="SUPFAM" id="SSF53067">
    <property type="entry name" value="Actin-like ATPase domain"/>
    <property type="match status" value="1"/>
</dbReference>
<keyword evidence="6" id="KW-0418">Kinase</keyword>
<comment type="catalytic activity">
    <reaction evidence="12">
        <text>D-fructose + ATP = D-fructose 6-phosphate + ADP + H(+)</text>
        <dbReference type="Rhea" id="RHEA:16125"/>
        <dbReference type="ChEBI" id="CHEBI:15378"/>
        <dbReference type="ChEBI" id="CHEBI:30616"/>
        <dbReference type="ChEBI" id="CHEBI:37721"/>
        <dbReference type="ChEBI" id="CHEBI:61527"/>
        <dbReference type="ChEBI" id="CHEBI:456216"/>
        <dbReference type="EC" id="2.7.1.4"/>
    </reaction>
</comment>
<dbReference type="PATRIC" id="fig|1429439.4.peg.2096"/>
<keyword evidence="14" id="KW-1185">Reference proteome</keyword>
<keyword evidence="3" id="KW-0808">Transferase</keyword>
<dbReference type="Pfam" id="PF00480">
    <property type="entry name" value="ROK"/>
    <property type="match status" value="1"/>
</dbReference>
<evidence type="ECO:0000256" key="3">
    <source>
        <dbReference type="ARBA" id="ARBA00022679"/>
    </source>
</evidence>
<dbReference type="PANTHER" id="PTHR42742:SF3">
    <property type="entry name" value="FRUCTOKINASE"/>
    <property type="match status" value="1"/>
</dbReference>
<proteinExistence type="inferred from homology"/>
<dbReference type="InterPro" id="IPR000600">
    <property type="entry name" value="ROK"/>
</dbReference>
<gene>
    <name evidence="13" type="ORF">ETSY2_12190</name>
</gene>
<dbReference type="InterPro" id="IPR051804">
    <property type="entry name" value="Carb_Metab_Reg_Kinase/Isom"/>
</dbReference>
<dbReference type="GO" id="GO:0008865">
    <property type="term" value="F:fructokinase activity"/>
    <property type="evidence" value="ECO:0007669"/>
    <property type="project" value="UniProtKB-EC"/>
</dbReference>
<reference evidence="13 14" key="1">
    <citation type="journal article" date="2014" name="Nature">
        <title>An environmental bacterial taxon with a large and distinct metabolic repertoire.</title>
        <authorList>
            <person name="Wilson M.C."/>
            <person name="Mori T."/>
            <person name="Ruckert C."/>
            <person name="Uria A.R."/>
            <person name="Helf M.J."/>
            <person name="Takada K."/>
            <person name="Gernert C."/>
            <person name="Steffens U.A."/>
            <person name="Heycke N."/>
            <person name="Schmitt S."/>
            <person name="Rinke C."/>
            <person name="Helfrich E.J."/>
            <person name="Brachmann A.O."/>
            <person name="Gurgui C."/>
            <person name="Wakimoto T."/>
            <person name="Kracht M."/>
            <person name="Crusemann M."/>
            <person name="Hentschel U."/>
            <person name="Abe I."/>
            <person name="Matsunaga S."/>
            <person name="Kalinowski J."/>
            <person name="Takeyama H."/>
            <person name="Piel J."/>
        </authorList>
    </citation>
    <scope>NUCLEOTIDE SEQUENCE [LARGE SCALE GENOMIC DNA]</scope>
    <source>
        <strain evidence="14">TSY2</strain>
    </source>
</reference>
<protein>
    <recommendedName>
        <fullName evidence="11">fructokinase</fullName>
        <ecNumber evidence="11">2.7.1.4</ecNumber>
    </recommendedName>
</protein>
<keyword evidence="5" id="KW-0547">Nucleotide-binding</keyword>
<dbReference type="InterPro" id="IPR043129">
    <property type="entry name" value="ATPase_NBD"/>
</dbReference>
<feature type="non-terminal residue" evidence="13">
    <location>
        <position position="1"/>
    </location>
</feature>
<evidence type="ECO:0000256" key="5">
    <source>
        <dbReference type="ARBA" id="ARBA00022741"/>
    </source>
</evidence>
<evidence type="ECO:0000256" key="6">
    <source>
        <dbReference type="ARBA" id="ARBA00022777"/>
    </source>
</evidence>
<evidence type="ECO:0000256" key="12">
    <source>
        <dbReference type="ARBA" id="ARBA00048451"/>
    </source>
</evidence>